<evidence type="ECO:0000259" key="1">
    <source>
        <dbReference type="PROSITE" id="PS50097"/>
    </source>
</evidence>
<dbReference type="EMBL" id="VTPC01008247">
    <property type="protein sequence ID" value="KAF2893106.1"/>
    <property type="molecule type" value="Genomic_DNA"/>
</dbReference>
<dbReference type="SMART" id="SM00225">
    <property type="entry name" value="BTB"/>
    <property type="match status" value="1"/>
</dbReference>
<dbReference type="PANTHER" id="PTHR24413">
    <property type="entry name" value="SPECKLE-TYPE POZ PROTEIN"/>
    <property type="match status" value="1"/>
</dbReference>
<dbReference type="PROSITE" id="PS50097">
    <property type="entry name" value="BTB"/>
    <property type="match status" value="1"/>
</dbReference>
<feature type="domain" description="BTB" evidence="1">
    <location>
        <begin position="194"/>
        <end position="268"/>
    </location>
</feature>
<name>A0A8K0CWX7_IGNLU</name>
<dbReference type="SUPFAM" id="SSF54695">
    <property type="entry name" value="POZ domain"/>
    <property type="match status" value="1"/>
</dbReference>
<dbReference type="AlphaFoldDB" id="A0A8K0CWX7"/>
<dbReference type="Pfam" id="PF00651">
    <property type="entry name" value="BTB"/>
    <property type="match status" value="1"/>
</dbReference>
<dbReference type="InterPro" id="IPR011333">
    <property type="entry name" value="SKP1/BTB/POZ_sf"/>
</dbReference>
<keyword evidence="3" id="KW-1185">Reference proteome</keyword>
<evidence type="ECO:0000313" key="3">
    <source>
        <dbReference type="Proteomes" id="UP000801492"/>
    </source>
</evidence>
<dbReference type="InterPro" id="IPR000210">
    <property type="entry name" value="BTB/POZ_dom"/>
</dbReference>
<dbReference type="Gene3D" id="3.30.710.10">
    <property type="entry name" value="Potassium Channel Kv1.1, Chain A"/>
    <property type="match status" value="1"/>
</dbReference>
<gene>
    <name evidence="2" type="ORF">ILUMI_13062</name>
</gene>
<comment type="caution">
    <text evidence="2">The sequence shown here is derived from an EMBL/GenBank/DDBJ whole genome shotgun (WGS) entry which is preliminary data.</text>
</comment>
<sequence length="382" mass="43496">MPISKKSKKLDLLDMDVGTVSEDLEVPVASEVVFRKVWRIRNFKKIVSKRDFLDSPEFRCSVNGMSTYWNVSVRFWKGPNGKKISNPLVLCLNLTGCETEETGQARVRYQFGIWDASIRYWEFCDISNIILNLENTNELLSIGYKTLGVHDRHIDNDKNVRIMVKVQIIQSEEEKHSLSQDLARVLANESKEYCDTIVECATQNGEEPFKVNSLLIKARSPKLGVMLQKYKDPKNENIRYKLDLSVLSYDVVRELLRYIYTDKVDNTDTHANKLLPLSTRFNLPGLTALCERTLLESMTPNNVPNILLLADQYGCENLRKAALQYCEDTEAIKGSVQMGKSLAWRVMEMVNPDLFLEACESIGSSSSTLDDSPGSYSDGFEQ</sequence>
<reference evidence="2" key="1">
    <citation type="submission" date="2019-08" db="EMBL/GenBank/DDBJ databases">
        <title>The genome of the North American firefly Photinus pyralis.</title>
        <authorList>
            <consortium name="Photinus pyralis genome working group"/>
            <person name="Fallon T.R."/>
            <person name="Sander Lower S.E."/>
            <person name="Weng J.-K."/>
        </authorList>
    </citation>
    <scope>NUCLEOTIDE SEQUENCE</scope>
    <source>
        <strain evidence="2">TRF0915ILg1</strain>
        <tissue evidence="2">Whole body</tissue>
    </source>
</reference>
<dbReference type="Proteomes" id="UP000801492">
    <property type="component" value="Unassembled WGS sequence"/>
</dbReference>
<evidence type="ECO:0000313" key="2">
    <source>
        <dbReference type="EMBL" id="KAF2893106.1"/>
    </source>
</evidence>
<organism evidence="2 3">
    <name type="scientific">Ignelater luminosus</name>
    <name type="common">Cucubano</name>
    <name type="synonym">Pyrophorus luminosus</name>
    <dbReference type="NCBI Taxonomy" id="2038154"/>
    <lineage>
        <taxon>Eukaryota</taxon>
        <taxon>Metazoa</taxon>
        <taxon>Ecdysozoa</taxon>
        <taxon>Arthropoda</taxon>
        <taxon>Hexapoda</taxon>
        <taxon>Insecta</taxon>
        <taxon>Pterygota</taxon>
        <taxon>Neoptera</taxon>
        <taxon>Endopterygota</taxon>
        <taxon>Coleoptera</taxon>
        <taxon>Polyphaga</taxon>
        <taxon>Elateriformia</taxon>
        <taxon>Elateroidea</taxon>
        <taxon>Elateridae</taxon>
        <taxon>Agrypninae</taxon>
        <taxon>Pyrophorini</taxon>
        <taxon>Ignelater</taxon>
    </lineage>
</organism>
<proteinExistence type="predicted"/>
<protein>
    <recommendedName>
        <fullName evidence="1">BTB domain-containing protein</fullName>
    </recommendedName>
</protein>
<dbReference type="CDD" id="cd14733">
    <property type="entry name" value="BACK"/>
    <property type="match status" value="1"/>
</dbReference>
<accession>A0A8K0CWX7</accession>
<dbReference type="OrthoDB" id="6359816at2759"/>